<proteinExistence type="predicted"/>
<evidence type="ECO:0000313" key="2">
    <source>
        <dbReference type="EMBL" id="GAH26906.1"/>
    </source>
</evidence>
<dbReference type="InterPro" id="IPR013785">
    <property type="entry name" value="Aldolase_TIM"/>
</dbReference>
<feature type="non-terminal residue" evidence="2">
    <location>
        <position position="1"/>
    </location>
</feature>
<evidence type="ECO:0000259" key="1">
    <source>
        <dbReference type="Pfam" id="PF14509"/>
    </source>
</evidence>
<name>X1E0V2_9ZZZZ</name>
<dbReference type="PANTHER" id="PTHR35803">
    <property type="entry name" value="GLUCAN 1,4-ALPHA-GLUCOSIDASE SUSB-RELATED"/>
    <property type="match status" value="1"/>
</dbReference>
<reference evidence="2" key="1">
    <citation type="journal article" date="2014" name="Front. Microbiol.">
        <title>High frequency of phylogenetically diverse reductive dehalogenase-homologous genes in deep subseafloor sedimentary metagenomes.</title>
        <authorList>
            <person name="Kawai M."/>
            <person name="Futagami T."/>
            <person name="Toyoda A."/>
            <person name="Takaki Y."/>
            <person name="Nishi S."/>
            <person name="Hori S."/>
            <person name="Arai W."/>
            <person name="Tsubouchi T."/>
            <person name="Morono Y."/>
            <person name="Uchiyama I."/>
            <person name="Ito T."/>
            <person name="Fujiyama A."/>
            <person name="Inagaki F."/>
            <person name="Takami H."/>
        </authorList>
    </citation>
    <scope>NUCLEOTIDE SEQUENCE</scope>
    <source>
        <strain evidence="2">Expedition CK06-06</strain>
    </source>
</reference>
<dbReference type="Pfam" id="PF14509">
    <property type="entry name" value="GH97_C"/>
    <property type="match status" value="1"/>
</dbReference>
<dbReference type="AlphaFoldDB" id="X1E0V2"/>
<comment type="caution">
    <text evidence="2">The sequence shown here is derived from an EMBL/GenBank/DDBJ whole genome shotgun (WGS) entry which is preliminary data.</text>
</comment>
<organism evidence="2">
    <name type="scientific">marine sediment metagenome</name>
    <dbReference type="NCBI Taxonomy" id="412755"/>
    <lineage>
        <taxon>unclassified sequences</taxon>
        <taxon>metagenomes</taxon>
        <taxon>ecological metagenomes</taxon>
    </lineage>
</organism>
<accession>X1E0V2</accession>
<gene>
    <name evidence="2" type="ORF">S01H4_65577</name>
</gene>
<sequence length="101" mass="11535">LPFTRNVIGSMDFTPMVFNPRIRGVRLRTTPAFELALSVVFESGVQHFGLVPDEYRLMPDFVVNYLQNVPTAWDETRLIDGYPGTFVVIARKSHDTWYIAG</sequence>
<dbReference type="Gene3D" id="3.20.20.70">
    <property type="entry name" value="Aldolase class I"/>
    <property type="match status" value="1"/>
</dbReference>
<dbReference type="InterPro" id="IPR052720">
    <property type="entry name" value="Glycosyl_hydrolase_97"/>
</dbReference>
<dbReference type="InterPro" id="IPR029483">
    <property type="entry name" value="GH97_C"/>
</dbReference>
<feature type="domain" description="Glycosyl-hydrolase 97 C-terminal oligomerisation" evidence="1">
    <location>
        <begin position="72"/>
        <end position="101"/>
    </location>
</feature>
<feature type="non-terminal residue" evidence="2">
    <location>
        <position position="101"/>
    </location>
</feature>
<protein>
    <recommendedName>
        <fullName evidence="1">Glycosyl-hydrolase 97 C-terminal oligomerisation domain-containing protein</fullName>
    </recommendedName>
</protein>
<dbReference type="EMBL" id="BART01040187">
    <property type="protein sequence ID" value="GAH26906.1"/>
    <property type="molecule type" value="Genomic_DNA"/>
</dbReference>
<dbReference type="PANTHER" id="PTHR35803:SF2">
    <property type="entry name" value="RETAINING ALPHA-GALACTOSIDASE"/>
    <property type="match status" value="1"/>
</dbReference>